<evidence type="ECO:0000259" key="1">
    <source>
        <dbReference type="Pfam" id="PF17667"/>
    </source>
</evidence>
<dbReference type="Proteomes" id="UP000092154">
    <property type="component" value="Unassembled WGS sequence"/>
</dbReference>
<proteinExistence type="predicted"/>
<evidence type="ECO:0000313" key="3">
    <source>
        <dbReference type="Proteomes" id="UP000092154"/>
    </source>
</evidence>
<organism evidence="2 3">
    <name type="scientific">Rhizopogon vinicolor AM-OR11-026</name>
    <dbReference type="NCBI Taxonomy" id="1314800"/>
    <lineage>
        <taxon>Eukaryota</taxon>
        <taxon>Fungi</taxon>
        <taxon>Dikarya</taxon>
        <taxon>Basidiomycota</taxon>
        <taxon>Agaricomycotina</taxon>
        <taxon>Agaricomycetes</taxon>
        <taxon>Agaricomycetidae</taxon>
        <taxon>Boletales</taxon>
        <taxon>Suillineae</taxon>
        <taxon>Rhizopogonaceae</taxon>
        <taxon>Rhizopogon</taxon>
    </lineage>
</organism>
<sequence length="259" mass="30004">MHDVPDLLWYHKFEEPTPEIRQQLGVPEPKKGSRMLYILVFRKLLPITELTDAEFFKAWKECIECHFVLWQEGNEKGTAIGVLNDYDLSSLKSALGPQGNERIGTVPFMALELLTKQGQRGEVKHLYRHDLESFIWALTWVCLGYNDGRLLTSDRPLDNWATEDAQTVREKKPAFLSDFLQFKPPGIDSLMWSLIARCLQVLKDEDHRREKLQFEQSLTLREEVTVKLDDKVLLDIFTSIAPWVQLSLHIGVTEVLRVV</sequence>
<dbReference type="InterPro" id="IPR040976">
    <property type="entry name" value="Pkinase_fungal"/>
</dbReference>
<gene>
    <name evidence="2" type="ORF">K503DRAFT_866331</name>
</gene>
<dbReference type="Pfam" id="PF17667">
    <property type="entry name" value="Pkinase_fungal"/>
    <property type="match status" value="1"/>
</dbReference>
<dbReference type="PANTHER" id="PTHR38248">
    <property type="entry name" value="FUNK1 6"/>
    <property type="match status" value="1"/>
</dbReference>
<accession>A0A1B7MZZ2</accession>
<dbReference type="AlphaFoldDB" id="A0A1B7MZZ2"/>
<feature type="domain" description="Fungal-type protein kinase" evidence="1">
    <location>
        <begin position="71"/>
        <end position="142"/>
    </location>
</feature>
<protein>
    <recommendedName>
        <fullName evidence="1">Fungal-type protein kinase domain-containing protein</fullName>
    </recommendedName>
</protein>
<dbReference type="InParanoid" id="A0A1B7MZZ2"/>
<keyword evidence="3" id="KW-1185">Reference proteome</keyword>
<reference evidence="2 3" key="1">
    <citation type="submission" date="2016-06" db="EMBL/GenBank/DDBJ databases">
        <title>Comparative genomics of the ectomycorrhizal sister species Rhizopogon vinicolor and Rhizopogon vesiculosus (Basidiomycota: Boletales) reveals a divergence of the mating type B locus.</title>
        <authorList>
            <consortium name="DOE Joint Genome Institute"/>
            <person name="Mujic A.B."/>
            <person name="Kuo A."/>
            <person name="Tritt A."/>
            <person name="Lipzen A."/>
            <person name="Chen C."/>
            <person name="Johnson J."/>
            <person name="Sharma A."/>
            <person name="Barry K."/>
            <person name="Grigoriev I.V."/>
            <person name="Spatafora J.W."/>
        </authorList>
    </citation>
    <scope>NUCLEOTIDE SEQUENCE [LARGE SCALE GENOMIC DNA]</scope>
    <source>
        <strain evidence="2 3">AM-OR11-026</strain>
    </source>
</reference>
<evidence type="ECO:0000313" key="2">
    <source>
        <dbReference type="EMBL" id="OAX38174.1"/>
    </source>
</evidence>
<dbReference type="EMBL" id="KV448309">
    <property type="protein sequence ID" value="OAX38174.1"/>
    <property type="molecule type" value="Genomic_DNA"/>
</dbReference>
<name>A0A1B7MZZ2_9AGAM</name>
<dbReference type="OrthoDB" id="5569250at2759"/>
<dbReference type="PANTHER" id="PTHR38248:SF2">
    <property type="entry name" value="FUNK1 11"/>
    <property type="match status" value="1"/>
</dbReference>